<name>A0A9E8SNJ5_9BACT</name>
<protein>
    <submittedName>
        <fullName evidence="2">Uncharacterized protein</fullName>
    </submittedName>
</protein>
<feature type="chain" id="PRO_5038433144" evidence="1">
    <location>
        <begin position="23"/>
        <end position="250"/>
    </location>
</feature>
<dbReference type="KEGG" id="dpf:ON006_24265"/>
<keyword evidence="3" id="KW-1185">Reference proteome</keyword>
<dbReference type="Proteomes" id="UP001164653">
    <property type="component" value="Chromosome"/>
</dbReference>
<evidence type="ECO:0000313" key="2">
    <source>
        <dbReference type="EMBL" id="WAC10847.1"/>
    </source>
</evidence>
<evidence type="ECO:0000313" key="3">
    <source>
        <dbReference type="Proteomes" id="UP001164653"/>
    </source>
</evidence>
<dbReference type="EMBL" id="CP112998">
    <property type="protein sequence ID" value="WAC10847.1"/>
    <property type="molecule type" value="Genomic_DNA"/>
</dbReference>
<proteinExistence type="predicted"/>
<keyword evidence="1" id="KW-0732">Signal</keyword>
<gene>
    <name evidence="2" type="ORF">ON006_24265</name>
</gene>
<reference evidence="2" key="1">
    <citation type="submission" date="2022-11" db="EMBL/GenBank/DDBJ databases">
        <title>Dyadobacter pollutisoli sp. nov., isolated from plastic dumped soil.</title>
        <authorList>
            <person name="Kim J.M."/>
            <person name="Kim K.R."/>
            <person name="Lee J.K."/>
            <person name="Hao L."/>
            <person name="Jeon C.O."/>
        </authorList>
    </citation>
    <scope>NUCLEOTIDE SEQUENCE</scope>
    <source>
        <strain evidence="2">U1</strain>
    </source>
</reference>
<feature type="signal peptide" evidence="1">
    <location>
        <begin position="1"/>
        <end position="22"/>
    </location>
</feature>
<organism evidence="2 3">
    <name type="scientific">Dyadobacter pollutisoli</name>
    <dbReference type="NCBI Taxonomy" id="2910158"/>
    <lineage>
        <taxon>Bacteria</taxon>
        <taxon>Pseudomonadati</taxon>
        <taxon>Bacteroidota</taxon>
        <taxon>Cytophagia</taxon>
        <taxon>Cytophagales</taxon>
        <taxon>Spirosomataceae</taxon>
        <taxon>Dyadobacter</taxon>
    </lineage>
</organism>
<evidence type="ECO:0000256" key="1">
    <source>
        <dbReference type="SAM" id="SignalP"/>
    </source>
</evidence>
<dbReference type="RefSeq" id="WP_244822609.1">
    <property type="nucleotide sequence ID" value="NZ_CP112998.1"/>
</dbReference>
<sequence length="250" mass="27774">MKKKHITGYLLALIISSSAAFAQVSDGTKVGINSGRGLNALKSDVFWTSPTEAPNVIGDFYIDSLWQEGKVKFTSIVPQLGGWNSDSLAGIQMRYNTLNDELEVLADKSKNDIRVIRGSQLKNFTINAGTDPVMYVNAAAFKSDKPLKGFARMVADGNLSLVEYFYPKITKPNYNPGFNTGEKNTVVRQGSDYYVISNGTAEKASLSKKGILAFMKEKQKDVEAYVKEKNINFKNEYDVVQLFKFYNGLK</sequence>
<accession>A0A9E8SNJ5</accession>
<dbReference type="AlphaFoldDB" id="A0A9E8SNJ5"/>